<organism evidence="1 2">
    <name type="scientific">Lentisphaera profundi</name>
    <dbReference type="NCBI Taxonomy" id="1658616"/>
    <lineage>
        <taxon>Bacteria</taxon>
        <taxon>Pseudomonadati</taxon>
        <taxon>Lentisphaerota</taxon>
        <taxon>Lentisphaeria</taxon>
        <taxon>Lentisphaerales</taxon>
        <taxon>Lentisphaeraceae</taxon>
        <taxon>Lentisphaera</taxon>
    </lineage>
</organism>
<dbReference type="InterPro" id="IPR015946">
    <property type="entry name" value="KH_dom-like_a/b"/>
</dbReference>
<protein>
    <submittedName>
        <fullName evidence="1">OsmC family protein</fullName>
    </submittedName>
</protein>
<name>A0ABY7VX90_9BACT</name>
<dbReference type="EMBL" id="CP117811">
    <property type="protein sequence ID" value="WDE96688.1"/>
    <property type="molecule type" value="Genomic_DNA"/>
</dbReference>
<dbReference type="Pfam" id="PF02566">
    <property type="entry name" value="OsmC"/>
    <property type="match status" value="1"/>
</dbReference>
<dbReference type="RefSeq" id="WP_274150753.1">
    <property type="nucleotide sequence ID" value="NZ_CP117811.1"/>
</dbReference>
<dbReference type="SUPFAM" id="SSF82784">
    <property type="entry name" value="OsmC-like"/>
    <property type="match status" value="1"/>
</dbReference>
<sequence>MEIKLKRVEGMQFDCVSGVGHTVRIDGPPSIGGTDTGPRPMEMVLMGLAGCSAVDILMILGKQRQNPADVELTVTAERADAVPAVFTKINIHIDCIGGEVSLKKLEKACELSMEKYCSVSKMLEPTVEMTHTCDVK</sequence>
<dbReference type="PANTHER" id="PTHR34352:SF1">
    <property type="entry name" value="PROTEIN YHFA"/>
    <property type="match status" value="1"/>
</dbReference>
<keyword evidence="2" id="KW-1185">Reference proteome</keyword>
<dbReference type="PANTHER" id="PTHR34352">
    <property type="entry name" value="PROTEIN YHFA"/>
    <property type="match status" value="1"/>
</dbReference>
<dbReference type="InterPro" id="IPR003718">
    <property type="entry name" value="OsmC/Ohr_fam"/>
</dbReference>
<evidence type="ECO:0000313" key="2">
    <source>
        <dbReference type="Proteomes" id="UP001214250"/>
    </source>
</evidence>
<dbReference type="InterPro" id="IPR036102">
    <property type="entry name" value="OsmC/Ohrsf"/>
</dbReference>
<gene>
    <name evidence="1" type="ORF">PQO03_01745</name>
</gene>
<proteinExistence type="predicted"/>
<accession>A0ABY7VX90</accession>
<reference evidence="1 2" key="1">
    <citation type="submission" date="2023-02" db="EMBL/GenBank/DDBJ databases">
        <title>Genome sequence of Lentisphaera profundi SAORIC-696.</title>
        <authorList>
            <person name="Kim e."/>
            <person name="Cho J.-C."/>
            <person name="Choi A."/>
            <person name="Kang I."/>
        </authorList>
    </citation>
    <scope>NUCLEOTIDE SEQUENCE [LARGE SCALE GENOMIC DNA]</scope>
    <source>
        <strain evidence="1 2">SAORIC-696</strain>
    </source>
</reference>
<dbReference type="Proteomes" id="UP001214250">
    <property type="component" value="Chromosome 1"/>
</dbReference>
<dbReference type="Gene3D" id="3.30.300.20">
    <property type="match status" value="1"/>
</dbReference>
<evidence type="ECO:0000313" key="1">
    <source>
        <dbReference type="EMBL" id="WDE96688.1"/>
    </source>
</evidence>